<evidence type="ECO:0000313" key="2">
    <source>
        <dbReference type="EMBL" id="AUG56676.1"/>
    </source>
</evidence>
<accession>A0A2K9E5D8</accession>
<dbReference type="AlphaFoldDB" id="A0A2K9E5D8"/>
<evidence type="ECO:0000313" key="3">
    <source>
        <dbReference type="Proteomes" id="UP000233534"/>
    </source>
</evidence>
<feature type="region of interest" description="Disordered" evidence="1">
    <location>
        <begin position="39"/>
        <end position="64"/>
    </location>
</feature>
<name>A0A2K9E5D8_9FIRM</name>
<dbReference type="Pfam" id="PF19453">
    <property type="entry name" value="DUF5991"/>
    <property type="match status" value="1"/>
</dbReference>
<organism evidence="2 3">
    <name type="scientific">Acetivibrio saccincola</name>
    <dbReference type="NCBI Taxonomy" id="1677857"/>
    <lineage>
        <taxon>Bacteria</taxon>
        <taxon>Bacillati</taxon>
        <taxon>Bacillota</taxon>
        <taxon>Clostridia</taxon>
        <taxon>Eubacteriales</taxon>
        <taxon>Oscillospiraceae</taxon>
        <taxon>Acetivibrio</taxon>
    </lineage>
</organism>
<dbReference type="Proteomes" id="UP000233534">
    <property type="component" value="Chromosome"/>
</dbReference>
<evidence type="ECO:0000256" key="1">
    <source>
        <dbReference type="SAM" id="MobiDB-lite"/>
    </source>
</evidence>
<feature type="compositionally biased region" description="Basic and acidic residues" evidence="1">
    <location>
        <begin position="39"/>
        <end position="48"/>
    </location>
</feature>
<keyword evidence="3" id="KW-1185">Reference proteome</keyword>
<gene>
    <name evidence="2" type="ORF">HVS_03645</name>
</gene>
<dbReference type="EMBL" id="CP025197">
    <property type="protein sequence ID" value="AUG56676.1"/>
    <property type="molecule type" value="Genomic_DNA"/>
</dbReference>
<dbReference type="RefSeq" id="WP_101299333.1">
    <property type="nucleotide sequence ID" value="NZ_CP025197.1"/>
</dbReference>
<proteinExistence type="predicted"/>
<dbReference type="KEGG" id="hsc:HVS_03645"/>
<protein>
    <submittedName>
        <fullName evidence="2">Uncharacterized protein</fullName>
    </submittedName>
</protein>
<sequence length="349" mass="39927">MFKKCILCFATLIIGMFIGIAGSQLYENSKRPVMITGENERTGEKEDVPGENENILTPDENDLENDLLDENKNEREKYRKILVGAGGWHRSPSMTAAYGDYYIFSEDGTFIFKYSLADEERRVIDISGNWEIINGDLLHLTIMKKTIREGGEFIPGSPSSLTGYSLVNSTTVKVDVEPYEEVIYPLRDLEIDEPSPAPLMLKIGGVQYWKWGGTADETLVMEQTNEEPDIDSEIQVWEGVLEFSESAPPDQSLFYTIKIYKENNEYYGDISIDGFQTMNRIRTKAVGDKNSVNLVFDTYLPDNVGERYEKGDILLSLERKDQKVYTSWGKLQPMFQENKQSGEVYFEYR</sequence>
<reference evidence="2 3" key="1">
    <citation type="submission" date="2017-12" db="EMBL/GenBank/DDBJ databases">
        <title>Complete genome sequence of Herbivorax saccincola GGR1, a novel Cellulosome-producing hydrolytic bacterium in a thermophilic biogas plant, established by Illumina and Nanopore MinION sequencing.</title>
        <authorList>
            <person name="Pechtl A."/>
            <person name="Ruckert C."/>
            <person name="Koeck D.E."/>
            <person name="Maus I."/>
            <person name="Winkler A."/>
            <person name="Kalinowski J."/>
            <person name="Puhler A."/>
            <person name="Schwarz W.W."/>
            <person name="Zverlov V.V."/>
            <person name="Schluter A."/>
            <person name="Liebl W."/>
        </authorList>
    </citation>
    <scope>NUCLEOTIDE SEQUENCE [LARGE SCALE GENOMIC DNA]</scope>
    <source>
        <strain evidence="3">SR1</strain>
    </source>
</reference>
<dbReference type="InterPro" id="IPR046033">
    <property type="entry name" value="DUF5991"/>
</dbReference>